<dbReference type="InterPro" id="IPR005467">
    <property type="entry name" value="His_kinase_dom"/>
</dbReference>
<dbReference type="SUPFAM" id="SSF55874">
    <property type="entry name" value="ATPase domain of HSP90 chaperone/DNA topoisomerase II/histidine kinase"/>
    <property type="match status" value="1"/>
</dbReference>
<dbReference type="PRINTS" id="PR00344">
    <property type="entry name" value="BCTRLSENSOR"/>
</dbReference>
<dbReference type="SUPFAM" id="SSF47384">
    <property type="entry name" value="Homodimeric domain of signal transducing histidine kinase"/>
    <property type="match status" value="1"/>
</dbReference>
<feature type="domain" description="Histidine kinase" evidence="10">
    <location>
        <begin position="379"/>
        <end position="610"/>
    </location>
</feature>
<dbReference type="CDD" id="cd00082">
    <property type="entry name" value="HisKA"/>
    <property type="match status" value="1"/>
</dbReference>
<dbReference type="PANTHER" id="PTHR43065">
    <property type="entry name" value="SENSOR HISTIDINE KINASE"/>
    <property type="match status" value="1"/>
</dbReference>
<dbReference type="KEGG" id="azq:G3580_17315"/>
<keyword evidence="7 9" id="KW-1133">Transmembrane helix</keyword>
<evidence type="ECO:0000256" key="2">
    <source>
        <dbReference type="ARBA" id="ARBA00004651"/>
    </source>
</evidence>
<feature type="transmembrane region" description="Helical" evidence="9">
    <location>
        <begin position="310"/>
        <end position="330"/>
    </location>
</feature>
<name>A0A6C1B698_9RHOO</name>
<dbReference type="Gene3D" id="1.10.287.130">
    <property type="match status" value="1"/>
</dbReference>
<dbReference type="InterPro" id="IPR003594">
    <property type="entry name" value="HATPase_dom"/>
</dbReference>
<dbReference type="EMBL" id="CP048836">
    <property type="protein sequence ID" value="QID19221.1"/>
    <property type="molecule type" value="Genomic_DNA"/>
</dbReference>
<evidence type="ECO:0000313" key="11">
    <source>
        <dbReference type="EMBL" id="QID19221.1"/>
    </source>
</evidence>
<dbReference type="PANTHER" id="PTHR43065:SF47">
    <property type="match status" value="1"/>
</dbReference>
<comment type="catalytic activity">
    <reaction evidence="1">
        <text>ATP + protein L-histidine = ADP + protein N-phospho-L-histidine.</text>
        <dbReference type="EC" id="2.7.13.3"/>
    </reaction>
</comment>
<feature type="region of interest" description="Disordered" evidence="8">
    <location>
        <begin position="608"/>
        <end position="630"/>
    </location>
</feature>
<dbReference type="Gene3D" id="3.30.450.20">
    <property type="entry name" value="PAS domain"/>
    <property type="match status" value="2"/>
</dbReference>
<gene>
    <name evidence="11" type="ORF">G3580_17315</name>
</gene>
<dbReference type="InterPro" id="IPR029151">
    <property type="entry name" value="Sensor-like_sf"/>
</dbReference>
<sequence length="630" mass="68410">MRYRIRALLGYLLPWWLLIPAAAYLVYEARVTTELERAGRDQVERLGLVANTLRTAAKQLQADIRFIRQVTASTLTQLPPAAAADRLAGLFRDFMIAHPDYMQVRFLDDGCHERVRLDADPEAGPVRVPDAQLQDKSGRPYCSITRTLSPDDIYLSPLDANIEHGRVEIPIRPTLRIAARVVDDSMAAPGVAVLNLDAGAVLANFARMGGARLHLLNDRGQWLHAPDPQDAFAFARGEPKRDMGHRHPAAWQAMRAAPGNSGQFMTASGLWYFIRFHPGDANTPYAPTWYIADQLPHTAIAGIRGTQRDFVLPIAGGTLLILTLLAISLANSHARHARTSARLAKANMALNRSLAQLQTSLDDRVRSEKLASLGLLVAGVAHELNTPLGSAMLNRDALHAQLDTLRRAYAAGLRESDVTGYLERTSGGLDLLSANLARTSTLITEFKRVAAERATAERQRFELAGVISALVTLMRGDARRERIRIVTEVPAGIALDSYPGPLGQVIQNLVANAERYAYPEETGGDIVIRARRDGEQAVITVSDNGRGIPEADREHIWDPFYTTGRHLGGTGLGLHICQQIAEHLLGGSLTLVTPPGAPGTEMCLRIPLTAPAGAPSGPDPDTRSGATTDA</sequence>
<dbReference type="AlphaFoldDB" id="A0A6C1B698"/>
<keyword evidence="5" id="KW-0597">Phosphoprotein</keyword>
<dbReference type="GO" id="GO:0005886">
    <property type="term" value="C:plasma membrane"/>
    <property type="evidence" value="ECO:0007669"/>
    <property type="project" value="UniProtKB-SubCell"/>
</dbReference>
<keyword evidence="9" id="KW-0472">Membrane</keyword>
<evidence type="ECO:0000259" key="10">
    <source>
        <dbReference type="PROSITE" id="PS50109"/>
    </source>
</evidence>
<dbReference type="PROSITE" id="PS50109">
    <property type="entry name" value="HIS_KIN"/>
    <property type="match status" value="1"/>
</dbReference>
<keyword evidence="11" id="KW-0808">Transferase</keyword>
<evidence type="ECO:0000256" key="8">
    <source>
        <dbReference type="SAM" id="MobiDB-lite"/>
    </source>
</evidence>
<evidence type="ECO:0000256" key="7">
    <source>
        <dbReference type="ARBA" id="ARBA00022989"/>
    </source>
</evidence>
<evidence type="ECO:0000256" key="3">
    <source>
        <dbReference type="ARBA" id="ARBA00012438"/>
    </source>
</evidence>
<evidence type="ECO:0000256" key="9">
    <source>
        <dbReference type="SAM" id="Phobius"/>
    </source>
</evidence>
<evidence type="ECO:0000256" key="5">
    <source>
        <dbReference type="ARBA" id="ARBA00022553"/>
    </source>
</evidence>
<dbReference type="SMART" id="SM00387">
    <property type="entry name" value="HATPase_c"/>
    <property type="match status" value="1"/>
</dbReference>
<dbReference type="CDD" id="cd00075">
    <property type="entry name" value="HATPase"/>
    <property type="match status" value="1"/>
</dbReference>
<evidence type="ECO:0000256" key="1">
    <source>
        <dbReference type="ARBA" id="ARBA00000085"/>
    </source>
</evidence>
<dbReference type="InterPro" id="IPR036097">
    <property type="entry name" value="HisK_dim/P_sf"/>
</dbReference>
<dbReference type="InterPro" id="IPR048760">
    <property type="entry name" value="VP0354-like_sensor_dom"/>
</dbReference>
<dbReference type="InterPro" id="IPR004358">
    <property type="entry name" value="Sig_transdc_His_kin-like_C"/>
</dbReference>
<dbReference type="Pfam" id="PF21623">
    <property type="entry name" value="HK_sensor_dom_bact"/>
    <property type="match status" value="1"/>
</dbReference>
<evidence type="ECO:0000313" key="12">
    <source>
        <dbReference type="Proteomes" id="UP000501991"/>
    </source>
</evidence>
<keyword evidence="6 9" id="KW-0812">Transmembrane</keyword>
<dbReference type="EC" id="2.7.13.3" evidence="3"/>
<protein>
    <recommendedName>
        <fullName evidence="3">histidine kinase</fullName>
        <ecNumber evidence="3">2.7.13.3</ecNumber>
    </recommendedName>
</protein>
<dbReference type="GO" id="GO:0000155">
    <property type="term" value="F:phosphorelay sensor kinase activity"/>
    <property type="evidence" value="ECO:0007669"/>
    <property type="project" value="InterPro"/>
</dbReference>
<dbReference type="SUPFAM" id="SSF103190">
    <property type="entry name" value="Sensory domain-like"/>
    <property type="match status" value="2"/>
</dbReference>
<dbReference type="InterPro" id="IPR003661">
    <property type="entry name" value="HisK_dim/P_dom"/>
</dbReference>
<proteinExistence type="predicted"/>
<accession>A0A6C1B698</accession>
<keyword evidence="4" id="KW-1003">Cell membrane</keyword>
<dbReference type="Gene3D" id="3.30.565.10">
    <property type="entry name" value="Histidine kinase-like ATPase, C-terminal domain"/>
    <property type="match status" value="1"/>
</dbReference>
<organism evidence="11 12">
    <name type="scientific">Nitrogeniibacter mangrovi</name>
    <dbReference type="NCBI Taxonomy" id="2016596"/>
    <lineage>
        <taxon>Bacteria</taxon>
        <taxon>Pseudomonadati</taxon>
        <taxon>Pseudomonadota</taxon>
        <taxon>Betaproteobacteria</taxon>
        <taxon>Rhodocyclales</taxon>
        <taxon>Zoogloeaceae</taxon>
        <taxon>Nitrogeniibacter</taxon>
    </lineage>
</organism>
<reference evidence="11 12" key="1">
    <citation type="submission" date="2020-02" db="EMBL/GenBank/DDBJ databases">
        <title>Nitrogenibacter mangrovi gen. nov., sp. nov. isolated from mangrove sediment, a denitrifying betaproteobacterium.</title>
        <authorList>
            <person name="Liao H."/>
            <person name="Tian Y."/>
        </authorList>
    </citation>
    <scope>NUCLEOTIDE SEQUENCE [LARGE SCALE GENOMIC DNA]</scope>
    <source>
        <strain evidence="11 12">M9-3-2</strain>
    </source>
</reference>
<dbReference type="RefSeq" id="WP_173767607.1">
    <property type="nucleotide sequence ID" value="NZ_CP048836.1"/>
</dbReference>
<keyword evidence="12" id="KW-1185">Reference proteome</keyword>
<dbReference type="InterPro" id="IPR036890">
    <property type="entry name" value="HATPase_C_sf"/>
</dbReference>
<evidence type="ECO:0000256" key="4">
    <source>
        <dbReference type="ARBA" id="ARBA00022475"/>
    </source>
</evidence>
<dbReference type="Pfam" id="PF02518">
    <property type="entry name" value="HATPase_c"/>
    <property type="match status" value="1"/>
</dbReference>
<evidence type="ECO:0000256" key="6">
    <source>
        <dbReference type="ARBA" id="ARBA00022692"/>
    </source>
</evidence>
<keyword evidence="11" id="KW-0418">Kinase</keyword>
<dbReference type="Proteomes" id="UP000501991">
    <property type="component" value="Chromosome"/>
</dbReference>
<comment type="subcellular location">
    <subcellularLocation>
        <location evidence="2">Cell membrane</location>
        <topology evidence="2">Multi-pass membrane protein</topology>
    </subcellularLocation>
</comment>